<reference evidence="1 2" key="1">
    <citation type="journal article" date="2019" name="Sci. Rep.">
        <title>Orb-weaving spider Araneus ventricosus genome elucidates the spidroin gene catalogue.</title>
        <authorList>
            <person name="Kono N."/>
            <person name="Nakamura H."/>
            <person name="Ohtoshi R."/>
            <person name="Moran D.A.P."/>
            <person name="Shinohara A."/>
            <person name="Yoshida Y."/>
            <person name="Fujiwara M."/>
            <person name="Mori M."/>
            <person name="Tomita M."/>
            <person name="Arakawa K."/>
        </authorList>
    </citation>
    <scope>NUCLEOTIDE SEQUENCE [LARGE SCALE GENOMIC DNA]</scope>
</reference>
<dbReference type="EMBL" id="BGPR01000080">
    <property type="protein sequence ID" value="GBL91623.1"/>
    <property type="molecule type" value="Genomic_DNA"/>
</dbReference>
<dbReference type="AlphaFoldDB" id="A0A4Y2BI49"/>
<evidence type="ECO:0000313" key="1">
    <source>
        <dbReference type="EMBL" id="GBL91623.1"/>
    </source>
</evidence>
<dbReference type="Proteomes" id="UP000499080">
    <property type="component" value="Unassembled WGS sequence"/>
</dbReference>
<sequence length="138" mass="15767">MCGLAKNFYWLKEVSLQAKHKCGQILQESSIFIPRGGKSDLLQILPPSCFHQQKCQAFPLSLVLDSWMSIFKLHEMGLNNINSNYTKSCLNAVKYASVHCICLKLLGIKRWIPITDHSQIRKPSALLRIRQEELISPK</sequence>
<accession>A0A4Y2BI49</accession>
<protein>
    <submittedName>
        <fullName evidence="1">Uncharacterized protein</fullName>
    </submittedName>
</protein>
<organism evidence="1 2">
    <name type="scientific">Araneus ventricosus</name>
    <name type="common">Orbweaver spider</name>
    <name type="synonym">Epeira ventricosa</name>
    <dbReference type="NCBI Taxonomy" id="182803"/>
    <lineage>
        <taxon>Eukaryota</taxon>
        <taxon>Metazoa</taxon>
        <taxon>Ecdysozoa</taxon>
        <taxon>Arthropoda</taxon>
        <taxon>Chelicerata</taxon>
        <taxon>Arachnida</taxon>
        <taxon>Araneae</taxon>
        <taxon>Araneomorphae</taxon>
        <taxon>Entelegynae</taxon>
        <taxon>Araneoidea</taxon>
        <taxon>Araneidae</taxon>
        <taxon>Araneus</taxon>
    </lineage>
</organism>
<gene>
    <name evidence="1" type="ORF">AVEN_23672_1</name>
</gene>
<name>A0A4Y2BI49_ARAVE</name>
<keyword evidence="2" id="KW-1185">Reference proteome</keyword>
<evidence type="ECO:0000313" key="2">
    <source>
        <dbReference type="Proteomes" id="UP000499080"/>
    </source>
</evidence>
<proteinExistence type="predicted"/>
<comment type="caution">
    <text evidence="1">The sequence shown here is derived from an EMBL/GenBank/DDBJ whole genome shotgun (WGS) entry which is preliminary data.</text>
</comment>